<evidence type="ECO:0000313" key="3">
    <source>
        <dbReference type="Proteomes" id="UP000011910"/>
    </source>
</evidence>
<dbReference type="OrthoDB" id="1027344at2"/>
<protein>
    <recommendedName>
        <fullName evidence="4">DUF4157 domain-containing protein</fullName>
    </recommendedName>
</protein>
<dbReference type="RefSeq" id="WP_009195055.1">
    <property type="nucleotide sequence ID" value="NZ_AODQ01000032.1"/>
</dbReference>
<proteinExistence type="predicted"/>
<name>M7NN66_9BACT</name>
<evidence type="ECO:0000256" key="1">
    <source>
        <dbReference type="SAM" id="Phobius"/>
    </source>
</evidence>
<keyword evidence="3" id="KW-1185">Reference proteome</keyword>
<organism evidence="2 3">
    <name type="scientific">Cesiribacter andamanensis AMV16</name>
    <dbReference type="NCBI Taxonomy" id="1279009"/>
    <lineage>
        <taxon>Bacteria</taxon>
        <taxon>Pseudomonadati</taxon>
        <taxon>Bacteroidota</taxon>
        <taxon>Cytophagia</taxon>
        <taxon>Cytophagales</taxon>
        <taxon>Cesiribacteraceae</taxon>
        <taxon>Cesiribacter</taxon>
    </lineage>
</organism>
<feature type="transmembrane region" description="Helical" evidence="1">
    <location>
        <begin position="49"/>
        <end position="69"/>
    </location>
</feature>
<dbReference type="Proteomes" id="UP000011910">
    <property type="component" value="Unassembled WGS sequence"/>
</dbReference>
<accession>M7NN66</accession>
<feature type="transmembrane region" description="Helical" evidence="1">
    <location>
        <begin position="7"/>
        <end position="29"/>
    </location>
</feature>
<dbReference type="STRING" id="1279009.ADICEAN_01658"/>
<keyword evidence="1" id="KW-0472">Membrane</keyword>
<dbReference type="eggNOG" id="ENOG5032RMQ">
    <property type="taxonomic scope" value="Bacteria"/>
</dbReference>
<reference evidence="2 3" key="1">
    <citation type="journal article" date="2013" name="Genome Announc.">
        <title>Draft Genome Sequence of Cesiribacter andamanensis Strain AMV16T, Isolated from a Soil Sample from a Mud Volcano in the Andaman Islands, India.</title>
        <authorList>
            <person name="Shivaji S."/>
            <person name="Ara S."/>
            <person name="Begum Z."/>
            <person name="Srinivas T.N."/>
            <person name="Singh A."/>
            <person name="Kumar Pinnaka A."/>
        </authorList>
    </citation>
    <scope>NUCLEOTIDE SEQUENCE [LARGE SCALE GENOMIC DNA]</scope>
    <source>
        <strain evidence="2 3">AMV16</strain>
    </source>
</reference>
<comment type="caution">
    <text evidence="2">The sequence shown here is derived from an EMBL/GenBank/DDBJ whole genome shotgun (WGS) entry which is preliminary data.</text>
</comment>
<dbReference type="EMBL" id="AODQ01000032">
    <property type="protein sequence ID" value="EMR03180.1"/>
    <property type="molecule type" value="Genomic_DNA"/>
</dbReference>
<keyword evidence="1" id="KW-1133">Transmembrane helix</keyword>
<dbReference type="PATRIC" id="fig|1279009.4.peg.1681"/>
<keyword evidence="1" id="KW-0812">Transmembrane</keyword>
<sequence length="109" mass="13384">MFIRTALVRLITFGFASAISLYPLVLIGHTTRLSRRLVVHERIHLQQQAELLVIPFYVLYGLEYLVRLLHYRNRYRAYRNISFEREAYAHERTPVYLQRRPFWAWRRYL</sequence>
<evidence type="ECO:0000313" key="2">
    <source>
        <dbReference type="EMBL" id="EMR03180.1"/>
    </source>
</evidence>
<dbReference type="AlphaFoldDB" id="M7NN66"/>
<gene>
    <name evidence="2" type="ORF">ADICEAN_01658</name>
</gene>
<evidence type="ECO:0008006" key="4">
    <source>
        <dbReference type="Google" id="ProtNLM"/>
    </source>
</evidence>